<accession>A0ABW8ATE1</accession>
<keyword evidence="9" id="KW-1185">Reference proteome</keyword>
<dbReference type="PANTHER" id="PTHR11910">
    <property type="entry name" value="ATP SYNTHASE DELTA CHAIN"/>
    <property type="match status" value="1"/>
</dbReference>
<name>A0ABW8ATE1_9ACTN</name>
<evidence type="ECO:0000256" key="2">
    <source>
        <dbReference type="ARBA" id="ARBA00022448"/>
    </source>
</evidence>
<comment type="function">
    <text evidence="7">This protein is part of the stalk that links CF(0) to CF(1). It either transmits conformational changes from CF(0) to CF(1) or is implicated in proton conduction.</text>
</comment>
<comment type="caution">
    <text evidence="8">The sequence shown here is derived from an EMBL/GenBank/DDBJ whole genome shotgun (WGS) entry which is preliminary data.</text>
</comment>
<evidence type="ECO:0000256" key="1">
    <source>
        <dbReference type="ARBA" id="ARBA00004370"/>
    </source>
</evidence>
<keyword evidence="5 7" id="KW-0472">Membrane</keyword>
<keyword evidence="7" id="KW-1003">Cell membrane</keyword>
<organism evidence="8 9">
    <name type="scientific">Spongisporangium articulatum</name>
    <dbReference type="NCBI Taxonomy" id="3362603"/>
    <lineage>
        <taxon>Bacteria</taxon>
        <taxon>Bacillati</taxon>
        <taxon>Actinomycetota</taxon>
        <taxon>Actinomycetes</taxon>
        <taxon>Kineosporiales</taxon>
        <taxon>Kineosporiaceae</taxon>
        <taxon>Spongisporangium</taxon>
    </lineage>
</organism>
<evidence type="ECO:0000256" key="6">
    <source>
        <dbReference type="ARBA" id="ARBA00023310"/>
    </source>
</evidence>
<dbReference type="Pfam" id="PF00213">
    <property type="entry name" value="OSCP"/>
    <property type="match status" value="1"/>
</dbReference>
<protein>
    <recommendedName>
        <fullName evidence="7">ATP synthase subunit delta</fullName>
    </recommendedName>
    <alternativeName>
        <fullName evidence="7">ATP synthase F(1) sector subunit delta</fullName>
    </alternativeName>
    <alternativeName>
        <fullName evidence="7">F-type ATPase subunit delta</fullName>
        <shortName evidence="7">F-ATPase subunit delta</shortName>
    </alternativeName>
</protein>
<keyword evidence="7" id="KW-0139">CF(1)</keyword>
<keyword evidence="6 7" id="KW-0066">ATP synthesis</keyword>
<evidence type="ECO:0000256" key="3">
    <source>
        <dbReference type="ARBA" id="ARBA00022781"/>
    </source>
</evidence>
<keyword evidence="2 7" id="KW-0813">Transport</keyword>
<comment type="function">
    <text evidence="7">F(1)F(0) ATP synthase produces ATP from ADP in the presence of a proton or sodium gradient. F-type ATPases consist of two structural domains, F(1) containing the extramembraneous catalytic core and F(0) containing the membrane proton channel, linked together by a central stalk and a peripheral stalk. During catalysis, ATP synthesis in the catalytic domain of F(1) is coupled via a rotary mechanism of the central stalk subunits to proton translocation.</text>
</comment>
<comment type="subcellular location">
    <subcellularLocation>
        <location evidence="7">Cell membrane</location>
        <topology evidence="7">Peripheral membrane protein</topology>
    </subcellularLocation>
    <subcellularLocation>
        <location evidence="1">Membrane</location>
    </subcellularLocation>
</comment>
<dbReference type="HAMAP" id="MF_01416">
    <property type="entry name" value="ATP_synth_delta_bact"/>
    <property type="match status" value="1"/>
</dbReference>
<keyword evidence="4 7" id="KW-0406">Ion transport</keyword>
<evidence type="ECO:0000256" key="7">
    <source>
        <dbReference type="HAMAP-Rule" id="MF_01416"/>
    </source>
</evidence>
<dbReference type="NCBIfam" id="NF009967">
    <property type="entry name" value="PRK13430.1"/>
    <property type="match status" value="1"/>
</dbReference>
<reference evidence="8 9" key="1">
    <citation type="submission" date="2024-10" db="EMBL/GenBank/DDBJ databases">
        <title>The Natural Products Discovery Center: Release of the First 8490 Sequenced Strains for Exploring Actinobacteria Biosynthetic Diversity.</title>
        <authorList>
            <person name="Kalkreuter E."/>
            <person name="Kautsar S.A."/>
            <person name="Yang D."/>
            <person name="Bader C.D."/>
            <person name="Teijaro C.N."/>
            <person name="Fluegel L."/>
            <person name="Davis C.M."/>
            <person name="Simpson J.R."/>
            <person name="Lauterbach L."/>
            <person name="Steele A.D."/>
            <person name="Gui C."/>
            <person name="Meng S."/>
            <person name="Li G."/>
            <person name="Viehrig K."/>
            <person name="Ye F."/>
            <person name="Su P."/>
            <person name="Kiefer A.F."/>
            <person name="Nichols A."/>
            <person name="Cepeda A.J."/>
            <person name="Yan W."/>
            <person name="Fan B."/>
            <person name="Jiang Y."/>
            <person name="Adhikari A."/>
            <person name="Zheng C.-J."/>
            <person name="Schuster L."/>
            <person name="Cowan T.M."/>
            <person name="Smanski M.J."/>
            <person name="Chevrette M.G."/>
            <person name="De Carvalho L.P.S."/>
            <person name="Shen B."/>
        </authorList>
    </citation>
    <scope>NUCLEOTIDE SEQUENCE [LARGE SCALE GENOMIC DNA]</scope>
    <source>
        <strain evidence="8 9">NPDC049639</strain>
    </source>
</reference>
<sequence length="276" mass="28718">MQGASRQSLAQAHEQLESLVAAGPRGGAPKADPAVVGDELFAVTGVLAGNPGLRRALTDPTRPAEAKSALAERLFGSLSAPTRTLLNSLVGSRWADPGDLVDATDELGVSAVLAGAQNAGTLDDVEDELFRFSRTVAADTGLRDAFSARSSGADRKAALVTTLLKGKATPQTTRLAVQAATAPRGVRTDQALESYLAAAAKRRSQLVAEVVAAVDLKPAQRTRLAASLQRIYDREIRLNVTVDPEVIGGLRILVAGELLDSTVLAKLGRAKRALAG</sequence>
<evidence type="ECO:0000313" key="8">
    <source>
        <dbReference type="EMBL" id="MFI7589665.1"/>
    </source>
</evidence>
<dbReference type="PRINTS" id="PR00125">
    <property type="entry name" value="ATPASEDELTA"/>
</dbReference>
<dbReference type="RefSeq" id="WP_398284266.1">
    <property type="nucleotide sequence ID" value="NZ_JBITLV010000008.1"/>
</dbReference>
<keyword evidence="3 7" id="KW-0375">Hydrogen ion transport</keyword>
<proteinExistence type="inferred from homology"/>
<dbReference type="InterPro" id="IPR000711">
    <property type="entry name" value="ATPase_OSCP/dsu"/>
</dbReference>
<gene>
    <name evidence="7" type="primary">atpH</name>
    <name evidence="8" type="ORF">ACIB24_21565</name>
</gene>
<evidence type="ECO:0000256" key="4">
    <source>
        <dbReference type="ARBA" id="ARBA00023065"/>
    </source>
</evidence>
<dbReference type="Proteomes" id="UP001612915">
    <property type="component" value="Unassembled WGS sequence"/>
</dbReference>
<evidence type="ECO:0000256" key="5">
    <source>
        <dbReference type="ARBA" id="ARBA00023136"/>
    </source>
</evidence>
<evidence type="ECO:0000313" key="9">
    <source>
        <dbReference type="Proteomes" id="UP001612915"/>
    </source>
</evidence>
<dbReference type="EMBL" id="JBITLV010000008">
    <property type="protein sequence ID" value="MFI7589665.1"/>
    <property type="molecule type" value="Genomic_DNA"/>
</dbReference>
<comment type="similarity">
    <text evidence="7">Belongs to the ATPase delta chain family.</text>
</comment>